<dbReference type="Pfam" id="PF13426">
    <property type="entry name" value="PAS_9"/>
    <property type="match status" value="1"/>
</dbReference>
<dbReference type="PROSITE" id="PS50113">
    <property type="entry name" value="PAC"/>
    <property type="match status" value="1"/>
</dbReference>
<name>A0ABW2KTA9_9PROT</name>
<feature type="region of interest" description="Disordered" evidence="6">
    <location>
        <begin position="639"/>
        <end position="660"/>
    </location>
</feature>
<feature type="domain" description="PAC" evidence="10">
    <location>
        <begin position="346"/>
        <end position="398"/>
    </location>
</feature>
<evidence type="ECO:0000259" key="8">
    <source>
        <dbReference type="PROSITE" id="PS50109"/>
    </source>
</evidence>
<feature type="transmembrane region" description="Helical" evidence="7">
    <location>
        <begin position="9"/>
        <end position="32"/>
    </location>
</feature>
<dbReference type="Gene3D" id="3.30.565.10">
    <property type="entry name" value="Histidine kinase-like ATPase, C-terminal domain"/>
    <property type="match status" value="1"/>
</dbReference>
<dbReference type="SUPFAM" id="SSF55874">
    <property type="entry name" value="ATPase domain of HSP90 chaperone/DNA topoisomerase II/histidine kinase"/>
    <property type="match status" value="1"/>
</dbReference>
<dbReference type="SMART" id="SM00388">
    <property type="entry name" value="HisKA"/>
    <property type="match status" value="1"/>
</dbReference>
<dbReference type="SMART" id="SM00091">
    <property type="entry name" value="PAS"/>
    <property type="match status" value="1"/>
</dbReference>
<dbReference type="InterPro" id="IPR036890">
    <property type="entry name" value="HATPase_C_sf"/>
</dbReference>
<dbReference type="PRINTS" id="PR00344">
    <property type="entry name" value="BCTRLSENSOR"/>
</dbReference>
<gene>
    <name evidence="11" type="ORF">ACFQPS_05620</name>
</gene>
<reference evidence="12" key="1">
    <citation type="journal article" date="2019" name="Int. J. Syst. Evol. Microbiol.">
        <title>The Global Catalogue of Microorganisms (GCM) 10K type strain sequencing project: providing services to taxonomists for standard genome sequencing and annotation.</title>
        <authorList>
            <consortium name="The Broad Institute Genomics Platform"/>
            <consortium name="The Broad Institute Genome Sequencing Center for Infectious Disease"/>
            <person name="Wu L."/>
            <person name="Ma J."/>
        </authorList>
    </citation>
    <scope>NUCLEOTIDE SEQUENCE [LARGE SCALE GENOMIC DNA]</scope>
    <source>
        <strain evidence="12">CGMCC 1.16275</strain>
    </source>
</reference>
<comment type="caution">
    <text evidence="11">The sequence shown here is derived from an EMBL/GenBank/DDBJ whole genome shotgun (WGS) entry which is preliminary data.</text>
</comment>
<dbReference type="InterPro" id="IPR001610">
    <property type="entry name" value="PAC"/>
</dbReference>
<evidence type="ECO:0000256" key="2">
    <source>
        <dbReference type="ARBA" id="ARBA00012438"/>
    </source>
</evidence>
<dbReference type="PROSITE" id="PS50112">
    <property type="entry name" value="PAS"/>
    <property type="match status" value="1"/>
</dbReference>
<evidence type="ECO:0000256" key="5">
    <source>
        <dbReference type="ARBA" id="ARBA00022777"/>
    </source>
</evidence>
<evidence type="ECO:0000259" key="9">
    <source>
        <dbReference type="PROSITE" id="PS50112"/>
    </source>
</evidence>
<dbReference type="GO" id="GO:0016301">
    <property type="term" value="F:kinase activity"/>
    <property type="evidence" value="ECO:0007669"/>
    <property type="project" value="UniProtKB-KW"/>
</dbReference>
<accession>A0ABW2KTA9</accession>
<dbReference type="SMART" id="SM00086">
    <property type="entry name" value="PAC"/>
    <property type="match status" value="1"/>
</dbReference>
<protein>
    <recommendedName>
        <fullName evidence="2">histidine kinase</fullName>
        <ecNumber evidence="2">2.7.13.3</ecNumber>
    </recommendedName>
</protein>
<dbReference type="PROSITE" id="PS50109">
    <property type="entry name" value="HIS_KIN"/>
    <property type="match status" value="1"/>
</dbReference>
<dbReference type="SUPFAM" id="SSF47384">
    <property type="entry name" value="Homodimeric domain of signal transducing histidine kinase"/>
    <property type="match status" value="1"/>
</dbReference>
<dbReference type="Pfam" id="PF00512">
    <property type="entry name" value="HisKA"/>
    <property type="match status" value="1"/>
</dbReference>
<proteinExistence type="predicted"/>
<keyword evidence="7" id="KW-0812">Transmembrane</keyword>
<evidence type="ECO:0000259" key="10">
    <source>
        <dbReference type="PROSITE" id="PS50113"/>
    </source>
</evidence>
<keyword evidence="3" id="KW-0597">Phosphoprotein</keyword>
<dbReference type="InterPro" id="IPR000700">
    <property type="entry name" value="PAS-assoc_C"/>
</dbReference>
<feature type="transmembrane region" description="Helical" evidence="7">
    <location>
        <begin position="210"/>
        <end position="233"/>
    </location>
</feature>
<keyword evidence="12" id="KW-1185">Reference proteome</keyword>
<dbReference type="SUPFAM" id="SSF55785">
    <property type="entry name" value="PYP-like sensor domain (PAS domain)"/>
    <property type="match status" value="1"/>
</dbReference>
<dbReference type="CDD" id="cd16922">
    <property type="entry name" value="HATPase_EvgS-ArcB-TorS-like"/>
    <property type="match status" value="1"/>
</dbReference>
<keyword evidence="4" id="KW-0808">Transferase</keyword>
<dbReference type="EMBL" id="JBHTCM010000006">
    <property type="protein sequence ID" value="MFC7332633.1"/>
    <property type="molecule type" value="Genomic_DNA"/>
</dbReference>
<dbReference type="InterPro" id="IPR035965">
    <property type="entry name" value="PAS-like_dom_sf"/>
</dbReference>
<dbReference type="PANTHER" id="PTHR43047:SF72">
    <property type="entry name" value="OSMOSENSING HISTIDINE PROTEIN KINASE SLN1"/>
    <property type="match status" value="1"/>
</dbReference>
<keyword evidence="7" id="KW-0472">Membrane</keyword>
<dbReference type="InterPro" id="IPR036097">
    <property type="entry name" value="HisK_dim/P_sf"/>
</dbReference>
<dbReference type="Gene3D" id="3.30.450.20">
    <property type="entry name" value="PAS domain"/>
    <property type="match status" value="1"/>
</dbReference>
<evidence type="ECO:0000256" key="3">
    <source>
        <dbReference type="ARBA" id="ARBA00022553"/>
    </source>
</evidence>
<dbReference type="InterPro" id="IPR004358">
    <property type="entry name" value="Sig_transdc_His_kin-like_C"/>
</dbReference>
<keyword evidence="7" id="KW-1133">Transmembrane helix</keyword>
<keyword evidence="5 11" id="KW-0418">Kinase</keyword>
<dbReference type="InterPro" id="IPR005467">
    <property type="entry name" value="His_kinase_dom"/>
</dbReference>
<evidence type="ECO:0000256" key="1">
    <source>
        <dbReference type="ARBA" id="ARBA00000085"/>
    </source>
</evidence>
<dbReference type="CDD" id="cd00082">
    <property type="entry name" value="HisKA"/>
    <property type="match status" value="1"/>
</dbReference>
<comment type="catalytic activity">
    <reaction evidence="1">
        <text>ATP + protein L-histidine = ADP + protein N-phospho-L-histidine.</text>
        <dbReference type="EC" id="2.7.13.3"/>
    </reaction>
</comment>
<feature type="domain" description="Histidine kinase" evidence="8">
    <location>
        <begin position="416"/>
        <end position="637"/>
    </location>
</feature>
<evidence type="ECO:0000256" key="7">
    <source>
        <dbReference type="SAM" id="Phobius"/>
    </source>
</evidence>
<dbReference type="Pfam" id="PF02518">
    <property type="entry name" value="HATPase_c"/>
    <property type="match status" value="1"/>
</dbReference>
<dbReference type="RefSeq" id="WP_377357162.1">
    <property type="nucleotide sequence ID" value="NZ_JBHTCM010000006.1"/>
</dbReference>
<evidence type="ECO:0000256" key="4">
    <source>
        <dbReference type="ARBA" id="ARBA00022679"/>
    </source>
</evidence>
<evidence type="ECO:0000313" key="11">
    <source>
        <dbReference type="EMBL" id="MFC7332633.1"/>
    </source>
</evidence>
<feature type="domain" description="PAS" evidence="9">
    <location>
        <begin position="271"/>
        <end position="311"/>
    </location>
</feature>
<dbReference type="SMART" id="SM00387">
    <property type="entry name" value="HATPase_c"/>
    <property type="match status" value="1"/>
</dbReference>
<dbReference type="PANTHER" id="PTHR43047">
    <property type="entry name" value="TWO-COMPONENT HISTIDINE PROTEIN KINASE"/>
    <property type="match status" value="1"/>
</dbReference>
<organism evidence="11 12">
    <name type="scientific">Rhodocista pekingensis</name>
    <dbReference type="NCBI Taxonomy" id="201185"/>
    <lineage>
        <taxon>Bacteria</taxon>
        <taxon>Pseudomonadati</taxon>
        <taxon>Pseudomonadota</taxon>
        <taxon>Alphaproteobacteria</taxon>
        <taxon>Rhodospirillales</taxon>
        <taxon>Azospirillaceae</taxon>
        <taxon>Rhodocista</taxon>
    </lineage>
</organism>
<sequence>MAPAAEDEVWLRLPLMVVAVGVAAAILLTAIVQTTLVTEARDRHHITVHAAVTDLLNRIAAADAAADAAAALLVGGADGGTLPRFAGTLLDRHPHLGAFAWRLADGSAGVLPDGPLPDLRAGDGVRLAGDTLVFERTVPADGGPASVAALVPARELSDDPLPGSVAFRATLLAPGSVAPPAGPGALMLELPDQGWVLRLEPPPAPPVSPAIPLATLCFVLAVTVALAAYAQAVQRRSRDHARMSATLRRANLELEARIQERDRVSAILAESERKYRDLYQNTLEGIFITSLEGRFLSANPAMVRMLGYGSETDLLVGLLDIGSQLYVDPGRRAEMLRQMREKGTVQDFEAEMRRRDGSTVWLALTARALRNAAGQITSFQGSCEDVTERHRAAEAMRAAMQQSEMANRAKGEFLANMSHELRTPLNAIIGFSEIIAAQSLGPIGNPAYADYANDIHASGRVLLDVINEILDLSAIETGRRELKERTVDIGRVVRGSLRLIRERALQGGVTLETALEESLPLVRADETALKQILSNLLSNAVKFTPPGGRITAGARETEDGRMLLTVRDTGIGMRPEDLAHAMEPFRQIEKPLTRHAGGAGLGLPLVKALVELHGGSFTLESTPDAGTLASVWLPADRVRRDSPPEASSLTSGGLSGGGKAGTATVCAARFPF</sequence>
<dbReference type="Gene3D" id="1.10.287.130">
    <property type="match status" value="1"/>
</dbReference>
<dbReference type="Proteomes" id="UP001596456">
    <property type="component" value="Unassembled WGS sequence"/>
</dbReference>
<dbReference type="NCBIfam" id="TIGR00229">
    <property type="entry name" value="sensory_box"/>
    <property type="match status" value="1"/>
</dbReference>
<dbReference type="InterPro" id="IPR003594">
    <property type="entry name" value="HATPase_dom"/>
</dbReference>
<evidence type="ECO:0000256" key="6">
    <source>
        <dbReference type="SAM" id="MobiDB-lite"/>
    </source>
</evidence>
<dbReference type="EC" id="2.7.13.3" evidence="2"/>
<dbReference type="InterPro" id="IPR000014">
    <property type="entry name" value="PAS"/>
</dbReference>
<dbReference type="InterPro" id="IPR003661">
    <property type="entry name" value="HisK_dim/P_dom"/>
</dbReference>
<evidence type="ECO:0000313" key="12">
    <source>
        <dbReference type="Proteomes" id="UP001596456"/>
    </source>
</evidence>
<dbReference type="CDD" id="cd00130">
    <property type="entry name" value="PAS"/>
    <property type="match status" value="1"/>
</dbReference>